<feature type="domain" description="Serine aminopeptidase S33" evidence="1">
    <location>
        <begin position="40"/>
        <end position="140"/>
    </location>
</feature>
<dbReference type="Pfam" id="PF12146">
    <property type="entry name" value="Hydrolase_4"/>
    <property type="match status" value="1"/>
</dbReference>
<dbReference type="PANTHER" id="PTHR42103:SF2">
    <property type="entry name" value="AB HYDROLASE-1 DOMAIN-CONTAINING PROTEIN"/>
    <property type="match status" value="1"/>
</dbReference>
<dbReference type="Proteomes" id="UP000295106">
    <property type="component" value="Unassembled WGS sequence"/>
</dbReference>
<organism evidence="2 3">
    <name type="scientific">Rubrivivax gelatinosus</name>
    <name type="common">Rhodocyclus gelatinosus</name>
    <name type="synonym">Rhodopseudomonas gelatinosa</name>
    <dbReference type="NCBI Taxonomy" id="28068"/>
    <lineage>
        <taxon>Bacteria</taxon>
        <taxon>Pseudomonadati</taxon>
        <taxon>Pseudomonadota</taxon>
        <taxon>Betaproteobacteria</taxon>
        <taxon>Burkholderiales</taxon>
        <taxon>Sphaerotilaceae</taxon>
        <taxon>Rubrivivax</taxon>
    </lineage>
</organism>
<evidence type="ECO:0000313" key="3">
    <source>
        <dbReference type="Proteomes" id="UP000295106"/>
    </source>
</evidence>
<dbReference type="SUPFAM" id="SSF53474">
    <property type="entry name" value="alpha/beta-Hydrolases"/>
    <property type="match status" value="1"/>
</dbReference>
<evidence type="ECO:0000313" key="2">
    <source>
        <dbReference type="EMBL" id="TCP00989.1"/>
    </source>
</evidence>
<gene>
    <name evidence="2" type="ORF">EV684_111196</name>
</gene>
<dbReference type="OrthoDB" id="9800435at2"/>
<evidence type="ECO:0000259" key="1">
    <source>
        <dbReference type="Pfam" id="PF12146"/>
    </source>
</evidence>
<name>A0A4R2M1Q6_RUBGE</name>
<dbReference type="RefSeq" id="WP_132648606.1">
    <property type="nucleotide sequence ID" value="NZ_CP181386.1"/>
</dbReference>
<dbReference type="InterPro" id="IPR029058">
    <property type="entry name" value="AB_hydrolase_fold"/>
</dbReference>
<dbReference type="EMBL" id="SLXD01000011">
    <property type="protein sequence ID" value="TCP00989.1"/>
    <property type="molecule type" value="Genomic_DNA"/>
</dbReference>
<dbReference type="PANTHER" id="PTHR42103">
    <property type="entry name" value="ALPHA/BETA-HYDROLASES SUPERFAMILY PROTEIN"/>
    <property type="match status" value="1"/>
</dbReference>
<accession>A0A4R2M1Q6</accession>
<dbReference type="AlphaFoldDB" id="A0A4R2M1Q6"/>
<reference evidence="2 3" key="1">
    <citation type="submission" date="2019-03" db="EMBL/GenBank/DDBJ databases">
        <title>Genomic Encyclopedia of Type Strains, Phase IV (KMG-IV): sequencing the most valuable type-strain genomes for metagenomic binning, comparative biology and taxonomic classification.</title>
        <authorList>
            <person name="Goeker M."/>
        </authorList>
    </citation>
    <scope>NUCLEOTIDE SEQUENCE [LARGE SCALE GENOMIC DNA]</scope>
    <source>
        <strain evidence="2 3">DSM 1709</strain>
    </source>
</reference>
<comment type="caution">
    <text evidence="2">The sequence shown here is derived from an EMBL/GenBank/DDBJ whole genome shotgun (WGS) entry which is preliminary data.</text>
</comment>
<protein>
    <recommendedName>
        <fullName evidence="1">Serine aminopeptidase S33 domain-containing protein</fullName>
    </recommendedName>
</protein>
<dbReference type="Gene3D" id="3.40.50.1820">
    <property type="entry name" value="alpha/beta hydrolase"/>
    <property type="match status" value="1"/>
</dbReference>
<dbReference type="GeneID" id="99683192"/>
<dbReference type="InterPro" id="IPR022742">
    <property type="entry name" value="Hydrolase_4"/>
</dbReference>
<proteinExistence type="predicted"/>
<sequence>MNAATERRAIPGPAGPLDVAIDAPAAGLRGVAVLCHPHPLHGGTMDNKVVQTLARAFVQLGYRAVRFNFRGVGGSGGEWDAGVGELDDALAVAAALRDPSLPLAVGGFSFGGAIATQLAARLADAGTPVERQVLVAPAVRNFRAAPVPQDSVVIHGEADEVVPLAAVLDWARPQSLPLTVVPGAGHFFHGQLTLLKQIVVGAWHR</sequence>